<dbReference type="InterPro" id="IPR007197">
    <property type="entry name" value="rSAM"/>
</dbReference>
<dbReference type="PROSITE" id="PS51918">
    <property type="entry name" value="RADICAL_SAM"/>
    <property type="match status" value="1"/>
</dbReference>
<dbReference type="PANTHER" id="PTHR30352:SF4">
    <property type="entry name" value="PYRUVATE FORMATE-LYASE 2-ACTIVATING ENZYME"/>
    <property type="match status" value="1"/>
</dbReference>
<evidence type="ECO:0000256" key="7">
    <source>
        <dbReference type="ARBA" id="ARBA00023004"/>
    </source>
</evidence>
<dbReference type="PANTHER" id="PTHR30352">
    <property type="entry name" value="PYRUVATE FORMATE-LYASE-ACTIVATING ENZYME"/>
    <property type="match status" value="1"/>
</dbReference>
<keyword evidence="8" id="KW-0411">Iron-sulfur</keyword>
<keyword evidence="7" id="KW-0408">Iron</keyword>
<dbReference type="AlphaFoldDB" id="D5ET85"/>
<evidence type="ECO:0000256" key="1">
    <source>
        <dbReference type="ARBA" id="ARBA00001966"/>
    </source>
</evidence>
<dbReference type="eggNOG" id="COG1180">
    <property type="taxonomic scope" value="Bacteria"/>
</dbReference>
<evidence type="ECO:0000256" key="6">
    <source>
        <dbReference type="ARBA" id="ARBA00023002"/>
    </source>
</evidence>
<dbReference type="KEGG" id="pru:PRU_1536"/>
<dbReference type="SFLD" id="SFLDG01118">
    <property type="entry name" value="activating_enzymes__group_2"/>
    <property type="match status" value="1"/>
</dbReference>
<gene>
    <name evidence="10" type="ordered locus">PRU_1536</name>
</gene>
<dbReference type="SFLD" id="SFLDS00029">
    <property type="entry name" value="Radical_SAM"/>
    <property type="match status" value="1"/>
</dbReference>
<keyword evidence="4" id="KW-0949">S-adenosyl-L-methionine</keyword>
<evidence type="ECO:0000313" key="10">
    <source>
        <dbReference type="EMBL" id="ADE81204.1"/>
    </source>
</evidence>
<evidence type="ECO:0000256" key="5">
    <source>
        <dbReference type="ARBA" id="ARBA00022723"/>
    </source>
</evidence>
<evidence type="ECO:0000256" key="8">
    <source>
        <dbReference type="ARBA" id="ARBA00023014"/>
    </source>
</evidence>
<evidence type="ECO:0000256" key="2">
    <source>
        <dbReference type="ARBA" id="ARBA00009777"/>
    </source>
</evidence>
<dbReference type="GO" id="GO:0046872">
    <property type="term" value="F:metal ion binding"/>
    <property type="evidence" value="ECO:0007669"/>
    <property type="project" value="UniProtKB-KW"/>
</dbReference>
<evidence type="ECO:0000256" key="3">
    <source>
        <dbReference type="ARBA" id="ARBA00022485"/>
    </source>
</evidence>
<dbReference type="HOGENOM" id="CLU_058969_0_0_10"/>
<name>D5ET85_XYLR2</name>
<keyword evidence="5" id="KW-0479">Metal-binding</keyword>
<dbReference type="Gene3D" id="3.20.20.70">
    <property type="entry name" value="Aldolase class I"/>
    <property type="match status" value="1"/>
</dbReference>
<comment type="cofactor">
    <cofactor evidence="1">
        <name>[4Fe-4S] cluster</name>
        <dbReference type="ChEBI" id="CHEBI:49883"/>
    </cofactor>
</comment>
<dbReference type="InterPro" id="IPR040074">
    <property type="entry name" value="BssD/PflA/YjjW"/>
</dbReference>
<sequence>MKQLRVTNIQRGCVYDGPGVRTTVFLKGCYLRCPWCCNPETISFEKELFIDNSKCLLSKGVHSELCKLCQRNKGSNSITACPFGVAEETSRDYLPDELFHILLRDQSLYIESNGGITFSGGEPLFQSENLVSVLELLKEKGLHIALETSLIAPDQSLLLVNPFIDTYIVDLKIQPEMYLSDSNYQNEIKKHLMMIGGKSIFFRFVFVDSVMDYINEVKDWLSVMEINIIEILVCHNLGAKKYGKLSLANRDFTSSKEKAESFIDFLKDFGIASKILSI</sequence>
<feature type="domain" description="Radical SAM core" evidence="9">
    <location>
        <begin position="15"/>
        <end position="272"/>
    </location>
</feature>
<dbReference type="InterPro" id="IPR034457">
    <property type="entry name" value="Organic_radical-activating"/>
</dbReference>
<dbReference type="STRING" id="264731.PRU_1536"/>
<evidence type="ECO:0000259" key="9">
    <source>
        <dbReference type="PROSITE" id="PS51918"/>
    </source>
</evidence>
<evidence type="ECO:0000313" key="11">
    <source>
        <dbReference type="Proteomes" id="UP000000927"/>
    </source>
</evidence>
<comment type="similarity">
    <text evidence="2">Belongs to the organic radical-activating enzymes family.</text>
</comment>
<dbReference type="Pfam" id="PF13353">
    <property type="entry name" value="Fer4_12"/>
    <property type="match status" value="1"/>
</dbReference>
<dbReference type="InterPro" id="IPR001989">
    <property type="entry name" value="Radical_activat_CS"/>
</dbReference>
<organism evidence="10 11">
    <name type="scientific">Xylanibacter ruminicola (strain ATCC 19189 / DSM 19721 / CIP 105475 / JCM 8958 / 23)</name>
    <name type="common">Prevotella ruminicola</name>
    <dbReference type="NCBI Taxonomy" id="264731"/>
    <lineage>
        <taxon>Bacteria</taxon>
        <taxon>Pseudomonadati</taxon>
        <taxon>Bacteroidota</taxon>
        <taxon>Bacteroidia</taxon>
        <taxon>Bacteroidales</taxon>
        <taxon>Prevotellaceae</taxon>
        <taxon>Xylanibacter</taxon>
    </lineage>
</organism>
<dbReference type="GeneID" id="31501092"/>
<keyword evidence="6" id="KW-0560">Oxidoreductase</keyword>
<dbReference type="RefSeq" id="WP_013063191.1">
    <property type="nucleotide sequence ID" value="NC_014033.1"/>
</dbReference>
<evidence type="ECO:0000256" key="4">
    <source>
        <dbReference type="ARBA" id="ARBA00022691"/>
    </source>
</evidence>
<dbReference type="PROSITE" id="PS01087">
    <property type="entry name" value="RADICAL_ACTIVATING"/>
    <property type="match status" value="1"/>
</dbReference>
<dbReference type="SFLD" id="SFLDG01066">
    <property type="entry name" value="organic_radical-activating_enz"/>
    <property type="match status" value="1"/>
</dbReference>
<dbReference type="GO" id="GO:0016491">
    <property type="term" value="F:oxidoreductase activity"/>
    <property type="evidence" value="ECO:0007669"/>
    <property type="project" value="UniProtKB-KW"/>
</dbReference>
<dbReference type="GO" id="GO:0051539">
    <property type="term" value="F:4 iron, 4 sulfur cluster binding"/>
    <property type="evidence" value="ECO:0007669"/>
    <property type="project" value="UniProtKB-KW"/>
</dbReference>
<protein>
    <submittedName>
        <fullName evidence="10">Radical SAM domain protein</fullName>
    </submittedName>
</protein>
<proteinExistence type="inferred from homology"/>
<accession>D5ET85</accession>
<dbReference type="InterPro" id="IPR013785">
    <property type="entry name" value="Aldolase_TIM"/>
</dbReference>
<keyword evidence="3" id="KW-0004">4Fe-4S</keyword>
<reference evidence="10 11" key="1">
    <citation type="journal article" date="2010" name="Microb. Ecol.">
        <title>Comparative genome analysis of Prevotella ruminicola and Prevotella bryantii: insights into their environmental niche.</title>
        <authorList>
            <consortium name="North American Consortium for Rumen Bacteria"/>
            <person name="Purushe J."/>
            <person name="Fouts D.E."/>
            <person name="Morrison M."/>
            <person name="White B.A."/>
            <person name="Mackie R.I."/>
            <person name="Coutinho P.M."/>
            <person name="Henrissat B."/>
            <person name="Nelson K.E."/>
        </authorList>
    </citation>
    <scope>NUCLEOTIDE SEQUENCE [LARGE SCALE GENOMIC DNA]</scope>
    <source>
        <strain evidence="11">ATCC 19189 / JCM 8958 / 23</strain>
    </source>
</reference>
<dbReference type="SUPFAM" id="SSF54862">
    <property type="entry name" value="4Fe-4S ferredoxins"/>
    <property type="match status" value="1"/>
</dbReference>
<dbReference type="Proteomes" id="UP000000927">
    <property type="component" value="Chromosome"/>
</dbReference>
<keyword evidence="11" id="KW-1185">Reference proteome</keyword>
<dbReference type="EMBL" id="CP002006">
    <property type="protein sequence ID" value="ADE81204.1"/>
    <property type="molecule type" value="Genomic_DNA"/>
</dbReference>